<evidence type="ECO:0000259" key="10">
    <source>
        <dbReference type="Pfam" id="PF00828"/>
    </source>
</evidence>
<feature type="domain" description="Large ribosomal subunit protein uL15/eL18" evidence="10">
    <location>
        <begin position="72"/>
        <end position="143"/>
    </location>
</feature>
<evidence type="ECO:0000256" key="1">
    <source>
        <dbReference type="ARBA" id="ARBA00007320"/>
    </source>
</evidence>
<protein>
    <recommendedName>
        <fullName evidence="6 7">Large ribosomal subunit protein uL15</fullName>
    </recommendedName>
</protein>
<dbReference type="Proteomes" id="UP000094707">
    <property type="component" value="Chromosome I"/>
</dbReference>
<keyword evidence="3 7" id="KW-0694">RNA-binding</keyword>
<dbReference type="AlphaFoldDB" id="A0A1D3L2W8"/>
<keyword evidence="2 7" id="KW-0699">rRNA-binding</keyword>
<dbReference type="InterPro" id="IPR036227">
    <property type="entry name" value="Ribosomal_uL15/eL18_sf"/>
</dbReference>
<dbReference type="PATRIC" id="fig|129848.4.peg.1384"/>
<keyword evidence="5 7" id="KW-0687">Ribonucleoprotein</keyword>
<organism evidence="11 12">
    <name type="scientific">Methanobacterium congolense</name>
    <dbReference type="NCBI Taxonomy" id="118062"/>
    <lineage>
        <taxon>Archaea</taxon>
        <taxon>Methanobacteriati</taxon>
        <taxon>Methanobacteriota</taxon>
        <taxon>Methanomada group</taxon>
        <taxon>Methanobacteria</taxon>
        <taxon>Methanobacteriales</taxon>
        <taxon>Methanobacteriaceae</taxon>
        <taxon>Methanobacterium</taxon>
    </lineage>
</organism>
<comment type="function">
    <text evidence="7">Binds to the 23S rRNA.</text>
</comment>
<dbReference type="InterPro" id="IPR001196">
    <property type="entry name" value="Ribosomal_uL15_CS"/>
</dbReference>
<evidence type="ECO:0000256" key="3">
    <source>
        <dbReference type="ARBA" id="ARBA00022884"/>
    </source>
</evidence>
<dbReference type="RefSeq" id="WP_071907027.1">
    <property type="nucleotide sequence ID" value="NZ_LT607756.1"/>
</dbReference>
<evidence type="ECO:0000313" key="11">
    <source>
        <dbReference type="EMBL" id="SCG85916.1"/>
    </source>
</evidence>
<dbReference type="SUPFAM" id="SSF52080">
    <property type="entry name" value="Ribosomal proteins L15p and L18e"/>
    <property type="match status" value="1"/>
</dbReference>
<dbReference type="Gene3D" id="4.10.990.10">
    <property type="match status" value="1"/>
</dbReference>
<reference evidence="11 12" key="1">
    <citation type="submission" date="2016-08" db="EMBL/GenBank/DDBJ databases">
        <authorList>
            <person name="Seilhamer J.J."/>
        </authorList>
    </citation>
    <scope>NUCLEOTIDE SEQUENCE [LARGE SCALE GENOMIC DNA]</scope>
    <source>
        <strain evidence="11">Buetzberg</strain>
    </source>
</reference>
<dbReference type="GO" id="GO:0022625">
    <property type="term" value="C:cytosolic large ribosomal subunit"/>
    <property type="evidence" value="ECO:0007669"/>
    <property type="project" value="TreeGrafter"/>
</dbReference>
<evidence type="ECO:0000256" key="9">
    <source>
        <dbReference type="SAM" id="MobiDB-lite"/>
    </source>
</evidence>
<gene>
    <name evidence="7 11" type="primary">rpl15</name>
    <name evidence="11" type="ORF">MCBB_1359</name>
</gene>
<accession>A0A1D3L2W8</accession>
<dbReference type="GeneID" id="30412201"/>
<dbReference type="PANTHER" id="PTHR11721:SF3">
    <property type="entry name" value="LARGE RIBOSOMAL SUBUNIT PROTEIN UL15"/>
    <property type="match status" value="1"/>
</dbReference>
<dbReference type="OrthoDB" id="9418at2157"/>
<dbReference type="FunFam" id="4.10.990.10:FF:000001">
    <property type="entry name" value="50S ribosomal protein L15"/>
    <property type="match status" value="1"/>
</dbReference>
<dbReference type="Gene3D" id="3.100.10.10">
    <property type="match status" value="1"/>
</dbReference>
<evidence type="ECO:0000313" key="12">
    <source>
        <dbReference type="Proteomes" id="UP000094707"/>
    </source>
</evidence>
<dbReference type="GO" id="GO:0019843">
    <property type="term" value="F:rRNA binding"/>
    <property type="evidence" value="ECO:0007669"/>
    <property type="project" value="UniProtKB-UniRule"/>
</dbReference>
<dbReference type="InterPro" id="IPR030878">
    <property type="entry name" value="Ribosomal_uL15"/>
</dbReference>
<evidence type="ECO:0000256" key="6">
    <source>
        <dbReference type="ARBA" id="ARBA00035200"/>
    </source>
</evidence>
<dbReference type="HAMAP" id="MF_01341">
    <property type="entry name" value="Ribosomal_uL15"/>
    <property type="match status" value="1"/>
</dbReference>
<feature type="region of interest" description="Disordered" evidence="9">
    <location>
        <begin position="13"/>
        <end position="37"/>
    </location>
</feature>
<comment type="subunit">
    <text evidence="7">Part of the 50S ribosomal subunit.</text>
</comment>
<evidence type="ECO:0000256" key="8">
    <source>
        <dbReference type="RuleBase" id="RU003888"/>
    </source>
</evidence>
<evidence type="ECO:0000256" key="4">
    <source>
        <dbReference type="ARBA" id="ARBA00022980"/>
    </source>
</evidence>
<keyword evidence="12" id="KW-1185">Reference proteome</keyword>
<dbReference type="STRING" id="118062.MCBB_1359"/>
<dbReference type="Pfam" id="PF00828">
    <property type="entry name" value="Ribosomal_L27A"/>
    <property type="match status" value="1"/>
</dbReference>
<proteinExistence type="inferred from homology"/>
<dbReference type="KEGG" id="mcub:MCBB_1359"/>
<evidence type="ECO:0000256" key="2">
    <source>
        <dbReference type="ARBA" id="ARBA00022730"/>
    </source>
</evidence>
<dbReference type="PANTHER" id="PTHR11721">
    <property type="entry name" value="60S RIBOSOMAL PROTEIN L27A"/>
    <property type="match status" value="1"/>
</dbReference>
<dbReference type="InterPro" id="IPR021131">
    <property type="entry name" value="Ribosomal_uL15/eL18"/>
</dbReference>
<evidence type="ECO:0000256" key="7">
    <source>
        <dbReference type="HAMAP-Rule" id="MF_01341"/>
    </source>
</evidence>
<keyword evidence="4 7" id="KW-0689">Ribosomal protein</keyword>
<evidence type="ECO:0000256" key="5">
    <source>
        <dbReference type="ARBA" id="ARBA00023274"/>
    </source>
</evidence>
<dbReference type="GO" id="GO:0003735">
    <property type="term" value="F:structural constituent of ribosome"/>
    <property type="evidence" value="ECO:0007669"/>
    <property type="project" value="InterPro"/>
</dbReference>
<sequence>MIRKTRKIRKLRGSRTVAGGCSKKRRGAGNRGGKGMAGGHKHHWTWMVINDPKHFGKYGFKRPPKSIFKFNPVNLDYLEEKSSELLEKGLATEENDKIVIDVTELGYNKVLGKGKLTKPLTIKSPLFSQTATKKIEEAGGEAVTL</sequence>
<dbReference type="GO" id="GO:0006412">
    <property type="term" value="P:translation"/>
    <property type="evidence" value="ECO:0007669"/>
    <property type="project" value="UniProtKB-UniRule"/>
</dbReference>
<dbReference type="EMBL" id="LT607756">
    <property type="protein sequence ID" value="SCG85916.1"/>
    <property type="molecule type" value="Genomic_DNA"/>
</dbReference>
<dbReference type="PROSITE" id="PS00475">
    <property type="entry name" value="RIBOSOMAL_L15"/>
    <property type="match status" value="1"/>
</dbReference>
<dbReference type="InterPro" id="IPR027386">
    <property type="entry name" value="Rbsml_uL15_N"/>
</dbReference>
<name>A0A1D3L2W8_9EURY</name>
<comment type="similarity">
    <text evidence="1 7 8">Belongs to the universal ribosomal protein uL15 family.</text>
</comment>